<gene>
    <name evidence="2" type="ORF">ENT37_13600</name>
</gene>
<proteinExistence type="predicted"/>
<accession>A0A7C4PNN6</accession>
<dbReference type="InterPro" id="IPR000014">
    <property type="entry name" value="PAS"/>
</dbReference>
<evidence type="ECO:0000259" key="1">
    <source>
        <dbReference type="PROSITE" id="PS50112"/>
    </source>
</evidence>
<dbReference type="SUPFAM" id="SSF55785">
    <property type="entry name" value="PYP-like sensor domain (PAS domain)"/>
    <property type="match status" value="1"/>
</dbReference>
<sequence>MLESTGTSLVLMGEDTEVHYMNREMLKMLGLGEGVEQGRLFFSSFVGPEDLELLQAVVERLSRRMDFSWEEVLAIFEREPQLAEINASVNHKSGFDIDDRVK</sequence>
<dbReference type="EMBL" id="DSYK01000675">
    <property type="protein sequence ID" value="HGS22885.1"/>
    <property type="molecule type" value="Genomic_DNA"/>
</dbReference>
<organism evidence="2">
    <name type="scientific">Anaerolinea thermolimosa</name>
    <dbReference type="NCBI Taxonomy" id="229919"/>
    <lineage>
        <taxon>Bacteria</taxon>
        <taxon>Bacillati</taxon>
        <taxon>Chloroflexota</taxon>
        <taxon>Anaerolineae</taxon>
        <taxon>Anaerolineales</taxon>
        <taxon>Anaerolineaceae</taxon>
        <taxon>Anaerolinea</taxon>
    </lineage>
</organism>
<name>A0A7C4PNN6_9CHLR</name>
<feature type="domain" description="PAS" evidence="1">
    <location>
        <begin position="1"/>
        <end position="65"/>
    </location>
</feature>
<protein>
    <recommendedName>
        <fullName evidence="1">PAS domain-containing protein</fullName>
    </recommendedName>
</protein>
<dbReference type="InterPro" id="IPR035965">
    <property type="entry name" value="PAS-like_dom_sf"/>
</dbReference>
<dbReference type="AlphaFoldDB" id="A0A7C4PNN6"/>
<comment type="caution">
    <text evidence="2">The sequence shown here is derived from an EMBL/GenBank/DDBJ whole genome shotgun (WGS) entry which is preliminary data.</text>
</comment>
<dbReference type="PROSITE" id="PS50112">
    <property type="entry name" value="PAS"/>
    <property type="match status" value="1"/>
</dbReference>
<reference evidence="2" key="1">
    <citation type="journal article" date="2020" name="mSystems">
        <title>Genome- and Community-Level Interaction Insights into Carbon Utilization and Element Cycling Functions of Hydrothermarchaeota in Hydrothermal Sediment.</title>
        <authorList>
            <person name="Zhou Z."/>
            <person name="Liu Y."/>
            <person name="Xu W."/>
            <person name="Pan J."/>
            <person name="Luo Z.H."/>
            <person name="Li M."/>
        </authorList>
    </citation>
    <scope>NUCLEOTIDE SEQUENCE [LARGE SCALE GENOMIC DNA]</scope>
    <source>
        <strain evidence="2">SpSt-573</strain>
    </source>
</reference>
<evidence type="ECO:0000313" key="2">
    <source>
        <dbReference type="EMBL" id="HGS22885.1"/>
    </source>
</evidence>